<evidence type="ECO:0000313" key="1">
    <source>
        <dbReference type="EMBL" id="GET40827.1"/>
    </source>
</evidence>
<keyword evidence="2" id="KW-1185">Reference proteome</keyword>
<dbReference type="Proteomes" id="UP001050975">
    <property type="component" value="Unassembled WGS sequence"/>
</dbReference>
<protein>
    <recommendedName>
        <fullName evidence="3">Transposase</fullName>
    </recommendedName>
</protein>
<accession>A0AAV3XMQ7</accession>
<gene>
    <name evidence="1" type="ORF">MiSe_56390</name>
</gene>
<dbReference type="EMBL" id="BLAY01000101">
    <property type="protein sequence ID" value="GET40827.1"/>
    <property type="molecule type" value="Genomic_DNA"/>
</dbReference>
<evidence type="ECO:0000313" key="2">
    <source>
        <dbReference type="Proteomes" id="UP001050975"/>
    </source>
</evidence>
<proteinExistence type="predicted"/>
<comment type="caution">
    <text evidence="1">The sequence shown here is derived from an EMBL/GenBank/DDBJ whole genome shotgun (WGS) entry which is preliminary data.</text>
</comment>
<evidence type="ECO:0008006" key="3">
    <source>
        <dbReference type="Google" id="ProtNLM"/>
    </source>
</evidence>
<organism evidence="1 2">
    <name type="scientific">Microseira wollei NIES-4236</name>
    <dbReference type="NCBI Taxonomy" id="2530354"/>
    <lineage>
        <taxon>Bacteria</taxon>
        <taxon>Bacillati</taxon>
        <taxon>Cyanobacteriota</taxon>
        <taxon>Cyanophyceae</taxon>
        <taxon>Oscillatoriophycideae</taxon>
        <taxon>Aerosakkonematales</taxon>
        <taxon>Aerosakkonemataceae</taxon>
        <taxon>Microseira</taxon>
    </lineage>
</organism>
<dbReference type="AlphaFoldDB" id="A0AAV3XMQ7"/>
<name>A0AAV3XMQ7_9CYAN</name>
<sequence>MYGNVSPDMGKLWVLTLDRCWVRLGVRFAPKLDLSRCNPNANSLWFFFTASQRRAMLGCIPQGIPEVKLGKPSKTSFRRTIPSPHSVADSQEFLKWQRRIKLESNHSRFASSGGYFTKISCISTNKKLGFINLCYASTSLSPTCKT</sequence>
<reference evidence="1" key="1">
    <citation type="submission" date="2019-10" db="EMBL/GenBank/DDBJ databases">
        <title>Draft genome sequece of Microseira wollei NIES-4236.</title>
        <authorList>
            <person name="Yamaguchi H."/>
            <person name="Suzuki S."/>
            <person name="Kawachi M."/>
        </authorList>
    </citation>
    <scope>NUCLEOTIDE SEQUENCE</scope>
    <source>
        <strain evidence="1">NIES-4236</strain>
    </source>
</reference>